<dbReference type="Gene3D" id="1.10.3720.10">
    <property type="entry name" value="MetI-like"/>
    <property type="match status" value="1"/>
</dbReference>
<evidence type="ECO:0000256" key="3">
    <source>
        <dbReference type="ARBA" id="ARBA00022475"/>
    </source>
</evidence>
<feature type="transmembrane region" description="Helical" evidence="7">
    <location>
        <begin position="256"/>
        <end position="279"/>
    </location>
</feature>
<evidence type="ECO:0000256" key="2">
    <source>
        <dbReference type="ARBA" id="ARBA00022448"/>
    </source>
</evidence>
<evidence type="ECO:0000313" key="10">
    <source>
        <dbReference type="Proteomes" id="UP001560296"/>
    </source>
</evidence>
<evidence type="ECO:0000256" key="7">
    <source>
        <dbReference type="RuleBase" id="RU363032"/>
    </source>
</evidence>
<comment type="subcellular location">
    <subcellularLocation>
        <location evidence="1 7">Cell membrane</location>
        <topology evidence="1 7">Multi-pass membrane protein</topology>
    </subcellularLocation>
</comment>
<feature type="transmembrane region" description="Helical" evidence="7">
    <location>
        <begin position="379"/>
        <end position="400"/>
    </location>
</feature>
<feature type="transmembrane region" description="Helical" evidence="7">
    <location>
        <begin position="207"/>
        <end position="226"/>
    </location>
</feature>
<dbReference type="PANTHER" id="PTHR47737">
    <property type="entry name" value="GLYCINE BETAINE/PROLINE BETAINE TRANSPORT SYSTEM PERMEASE PROTEIN PROW"/>
    <property type="match status" value="1"/>
</dbReference>
<organism evidence="9 10">
    <name type="scientific">Pseudomonas zhanjiangensis</name>
    <dbReference type="NCBI Taxonomy" id="3239015"/>
    <lineage>
        <taxon>Bacteria</taxon>
        <taxon>Pseudomonadati</taxon>
        <taxon>Pseudomonadota</taxon>
        <taxon>Gammaproteobacteria</taxon>
        <taxon>Pseudomonadales</taxon>
        <taxon>Pseudomonadaceae</taxon>
        <taxon>Pseudomonas</taxon>
    </lineage>
</organism>
<keyword evidence="2 7" id="KW-0813">Transport</keyword>
<dbReference type="Pfam" id="PF00528">
    <property type="entry name" value="BPD_transp_1"/>
    <property type="match status" value="1"/>
</dbReference>
<evidence type="ECO:0000259" key="8">
    <source>
        <dbReference type="PROSITE" id="PS50928"/>
    </source>
</evidence>
<dbReference type="CDD" id="cd06261">
    <property type="entry name" value="TM_PBP2"/>
    <property type="match status" value="1"/>
</dbReference>
<dbReference type="RefSeq" id="WP_369286965.1">
    <property type="nucleotide sequence ID" value="NZ_JBFTEG010000004.1"/>
</dbReference>
<evidence type="ECO:0000313" key="9">
    <source>
        <dbReference type="EMBL" id="MEX6501996.1"/>
    </source>
</evidence>
<keyword evidence="10" id="KW-1185">Reference proteome</keyword>
<feature type="domain" description="ABC transmembrane type-1" evidence="8">
    <location>
        <begin position="253"/>
        <end position="432"/>
    </location>
</feature>
<feature type="transmembrane region" description="Helical" evidence="7">
    <location>
        <begin position="233"/>
        <end position="250"/>
    </location>
</feature>
<comment type="similarity">
    <text evidence="7">Belongs to the binding-protein-dependent transport system permease family.</text>
</comment>
<proteinExistence type="inferred from homology"/>
<evidence type="ECO:0000256" key="1">
    <source>
        <dbReference type="ARBA" id="ARBA00004651"/>
    </source>
</evidence>
<dbReference type="PROSITE" id="PS50928">
    <property type="entry name" value="ABC_TM1"/>
    <property type="match status" value="1"/>
</dbReference>
<accession>A0ABV3YRP2</accession>
<name>A0ABV3YRP2_9PSED</name>
<evidence type="ECO:0000256" key="4">
    <source>
        <dbReference type="ARBA" id="ARBA00022692"/>
    </source>
</evidence>
<evidence type="ECO:0000256" key="5">
    <source>
        <dbReference type="ARBA" id="ARBA00022989"/>
    </source>
</evidence>
<dbReference type="SUPFAM" id="SSF161098">
    <property type="entry name" value="MetI-like"/>
    <property type="match status" value="1"/>
</dbReference>
<keyword evidence="6 7" id="KW-0472">Membrane</keyword>
<dbReference type="InterPro" id="IPR000515">
    <property type="entry name" value="MetI-like"/>
</dbReference>
<keyword evidence="3" id="KW-1003">Cell membrane</keyword>
<protein>
    <submittedName>
        <fullName evidence="9">ABC transporter permease</fullName>
    </submittedName>
</protein>
<dbReference type="InterPro" id="IPR035906">
    <property type="entry name" value="MetI-like_sf"/>
</dbReference>
<keyword evidence="4 7" id="KW-0812">Transmembrane</keyword>
<feature type="transmembrane region" description="Helical" evidence="7">
    <location>
        <begin position="58"/>
        <end position="79"/>
    </location>
</feature>
<dbReference type="PANTHER" id="PTHR47737:SF1">
    <property type="entry name" value="GLYCINE BETAINE_PROLINE BETAINE TRANSPORT SYSTEM PERMEASE PROTEIN PROW"/>
    <property type="match status" value="1"/>
</dbReference>
<evidence type="ECO:0000256" key="6">
    <source>
        <dbReference type="ARBA" id="ARBA00023136"/>
    </source>
</evidence>
<sequence length="439" mass="47444">MHTDTRQQAPLQEFAHRSADYYAEAFARLGEKGWAALPFNLAATLLGPLWAAARGLWWLFWLAAGADVAALILLARALWSEPATSSLLAGGVLLLLAARLLLGFGANVAYQARYVRWRIDRRLSHGLSSWRVAQGALLMAATYPLTIYRFGAPTVSAWVTEFPTREGIASQTAEVIDAAVEWLTVNFEGLFEVITLSVRAILDALELMFVGTPWPVMALIVLLLAWRLAGSRVLIFTAASLLYLGLFGFWEKAMSTIALVAASVFICLLLGTPIGIWCAKSRRANALITPILDMMQTMPSFVYLIPAIAFFSIGKPPAVLATVVFAMPPMIRLTTLGILQVPEAVKEAMLSFGASPRQILFKAELPLAVPSIMTGVNQAIMMSLSMVVVAALIGAGGLGYDVLFSLQHLETGKGLLAGIAIVLSAMVLDRIVQGRRSKS</sequence>
<dbReference type="EMBL" id="JBFTEG010000004">
    <property type="protein sequence ID" value="MEX6501996.1"/>
    <property type="molecule type" value="Genomic_DNA"/>
</dbReference>
<gene>
    <name evidence="9" type="ORF">AB5S05_07960</name>
</gene>
<keyword evidence="5 7" id="KW-1133">Transmembrane helix</keyword>
<feature type="transmembrane region" description="Helical" evidence="7">
    <location>
        <begin position="412"/>
        <end position="432"/>
    </location>
</feature>
<reference evidence="9 10" key="1">
    <citation type="submission" date="2024-07" db="EMBL/GenBank/DDBJ databases">
        <authorList>
            <person name="Li M."/>
        </authorList>
    </citation>
    <scope>NUCLEOTIDE SEQUENCE [LARGE SCALE GENOMIC DNA]</scope>
    <source>
        <strain evidence="9 10">25A3E</strain>
    </source>
</reference>
<comment type="caution">
    <text evidence="9">The sequence shown here is derived from an EMBL/GenBank/DDBJ whole genome shotgun (WGS) entry which is preliminary data.</text>
</comment>
<feature type="transmembrane region" description="Helical" evidence="7">
    <location>
        <begin position="85"/>
        <end position="110"/>
    </location>
</feature>
<dbReference type="Proteomes" id="UP001560296">
    <property type="component" value="Unassembled WGS sequence"/>
</dbReference>